<name>A0A4W2H6Z0_BOBOX</name>
<evidence type="ECO:0000259" key="4">
    <source>
        <dbReference type="Pfam" id="PF00061"/>
    </source>
</evidence>
<dbReference type="GO" id="GO:0072562">
    <property type="term" value="C:blood microparticle"/>
    <property type="evidence" value="ECO:0007669"/>
    <property type="project" value="TreeGrafter"/>
</dbReference>
<dbReference type="InterPro" id="IPR000566">
    <property type="entry name" value="Lipocln_cytosolic_FA-bd_dom"/>
</dbReference>
<dbReference type="InterPro" id="IPR022272">
    <property type="entry name" value="Lipocalin_CS"/>
</dbReference>
<feature type="region of interest" description="Disordered" evidence="2">
    <location>
        <begin position="237"/>
        <end position="290"/>
    </location>
</feature>
<feature type="domain" description="Lipocalin/cytosolic fatty-acid binding" evidence="4">
    <location>
        <begin position="101"/>
        <end position="205"/>
    </location>
</feature>
<dbReference type="AlphaFoldDB" id="A0A4W2H6Z0"/>
<dbReference type="GO" id="GO:0001848">
    <property type="term" value="F:complement binding"/>
    <property type="evidence" value="ECO:0007669"/>
    <property type="project" value="TreeGrafter"/>
</dbReference>
<dbReference type="GO" id="GO:0006956">
    <property type="term" value="P:complement activation"/>
    <property type="evidence" value="ECO:0007669"/>
    <property type="project" value="InterPro"/>
</dbReference>
<dbReference type="Proteomes" id="UP000429181">
    <property type="component" value="Chromosome 11"/>
</dbReference>
<evidence type="ECO:0000313" key="6">
    <source>
        <dbReference type="Proteomes" id="UP000429181"/>
    </source>
</evidence>
<reference evidence="5 6" key="1">
    <citation type="submission" date="2018-11" db="EMBL/GenBank/DDBJ databases">
        <title>Haplotype-resolved cattle genomes.</title>
        <authorList>
            <person name="Low W.Y."/>
            <person name="Tearle R."/>
            <person name="Bickhart D.M."/>
            <person name="Rosen B.D."/>
            <person name="Koren S."/>
            <person name="Rhie A."/>
            <person name="Hiendleder S."/>
            <person name="Phillippy A.M."/>
            <person name="Smith T.P.L."/>
            <person name="Williams J.L."/>
        </authorList>
    </citation>
    <scope>NUCLEOTIDE SEQUENCE [LARGE SCALE GENOMIC DNA]</scope>
</reference>
<protein>
    <submittedName>
        <fullName evidence="5">Complement C8 gamma chain</fullName>
    </submittedName>
</protein>
<dbReference type="GO" id="GO:0005579">
    <property type="term" value="C:membrane attack complex"/>
    <property type="evidence" value="ECO:0007669"/>
    <property type="project" value="InterPro"/>
</dbReference>
<dbReference type="GeneTree" id="ENSGT00940000169457"/>
<feature type="signal peptide" evidence="3">
    <location>
        <begin position="1"/>
        <end position="28"/>
    </location>
</feature>
<dbReference type="InterPro" id="IPR012674">
    <property type="entry name" value="Calycin"/>
</dbReference>
<dbReference type="GO" id="GO:0070062">
    <property type="term" value="C:extracellular exosome"/>
    <property type="evidence" value="ECO:0007669"/>
    <property type="project" value="TreeGrafter"/>
</dbReference>
<dbReference type="PANTHER" id="PTHR47304:SF1">
    <property type="entry name" value="COMPLEMENT COMPONENT C8 GAMMA CHAIN"/>
    <property type="match status" value="1"/>
</dbReference>
<dbReference type="Pfam" id="PF00061">
    <property type="entry name" value="Lipocalin"/>
    <property type="match status" value="1"/>
</dbReference>
<evidence type="ECO:0000313" key="5">
    <source>
        <dbReference type="Ensembl" id="ENSBIXP00005026573.1"/>
    </source>
</evidence>
<dbReference type="Gene3D" id="2.40.128.20">
    <property type="match status" value="1"/>
</dbReference>
<feature type="region of interest" description="Disordered" evidence="2">
    <location>
        <begin position="50"/>
        <end position="87"/>
    </location>
</feature>
<dbReference type="PROSITE" id="PS00213">
    <property type="entry name" value="LIPOCALIN"/>
    <property type="match status" value="1"/>
</dbReference>
<dbReference type="InterPro" id="IPR043245">
    <property type="entry name" value="C8G"/>
</dbReference>
<reference evidence="5" key="2">
    <citation type="submission" date="2025-08" db="UniProtKB">
        <authorList>
            <consortium name="Ensembl"/>
        </authorList>
    </citation>
    <scope>IDENTIFICATION</scope>
</reference>
<sequence>MECTVRRSLQARILGCLFLLQGIFPTQGSNPVLPRCRWTQSHLVDKDQRSTWTLDTGHGDRPLPGSTGPSSLGQRVRRPPRPPSPISTIQPKANFDAQQFSGTWLLVAVASPCRYLQEQGHRAEATALHVAPQGSAMVVSTFRKLDGICWAVRQLYGDTGRPGRFLLQARGARGPVDVVVGDTDYRGFAVLYLERARQLSVKLYGTSWGPGARVCCARRAVGWAGWALSSLPPAPALQPKCGDRTGRGSGAAGVRSQPEAHSPAPRAPCRPLPRGCPGARVSCTQSARSL</sequence>
<accession>A0A4W2H6Z0</accession>
<proteinExistence type="inferred from homology"/>
<evidence type="ECO:0000256" key="2">
    <source>
        <dbReference type="SAM" id="MobiDB-lite"/>
    </source>
</evidence>
<comment type="similarity">
    <text evidence="1">Belongs to the calycin superfamily. Lipocalin family.</text>
</comment>
<evidence type="ECO:0000256" key="1">
    <source>
        <dbReference type="RuleBase" id="RU003695"/>
    </source>
</evidence>
<evidence type="ECO:0000256" key="3">
    <source>
        <dbReference type="SAM" id="SignalP"/>
    </source>
</evidence>
<dbReference type="PANTHER" id="PTHR47304">
    <property type="entry name" value="COMPLEMENT COMPONENT C8 GAMMA CHAIN"/>
    <property type="match status" value="1"/>
</dbReference>
<gene>
    <name evidence="5" type="primary">C8G</name>
</gene>
<feature type="chain" id="PRO_5021475746" evidence="3">
    <location>
        <begin position="29"/>
        <end position="290"/>
    </location>
</feature>
<dbReference type="SUPFAM" id="SSF50814">
    <property type="entry name" value="Lipocalins"/>
    <property type="match status" value="1"/>
</dbReference>
<dbReference type="Ensembl" id="ENSBIXT00005042876.1">
    <property type="protein sequence ID" value="ENSBIXP00005026573.1"/>
    <property type="gene ID" value="ENSBIXG00005005030.1"/>
</dbReference>
<keyword evidence="3" id="KW-0732">Signal</keyword>
<organism evidence="5 6">
    <name type="scientific">Bos indicus x Bos taurus</name>
    <name type="common">Hybrid cattle</name>
    <dbReference type="NCBI Taxonomy" id="30522"/>
    <lineage>
        <taxon>Eukaryota</taxon>
        <taxon>Metazoa</taxon>
        <taxon>Chordata</taxon>
        <taxon>Craniata</taxon>
        <taxon>Vertebrata</taxon>
        <taxon>Euteleostomi</taxon>
        <taxon>Mammalia</taxon>
        <taxon>Eutheria</taxon>
        <taxon>Laurasiatheria</taxon>
        <taxon>Artiodactyla</taxon>
        <taxon>Ruminantia</taxon>
        <taxon>Pecora</taxon>
        <taxon>Bovidae</taxon>
        <taxon>Bovinae</taxon>
        <taxon>Bos</taxon>
    </lineage>
</organism>